<evidence type="ECO:0000256" key="2">
    <source>
        <dbReference type="ARBA" id="ARBA00009477"/>
    </source>
</evidence>
<proteinExistence type="inferred from homology"/>
<dbReference type="NCBIfam" id="TIGR01730">
    <property type="entry name" value="RND_mfp"/>
    <property type="match status" value="1"/>
</dbReference>
<dbReference type="InterPro" id="IPR050465">
    <property type="entry name" value="UPF0194_transport"/>
</dbReference>
<evidence type="ECO:0000313" key="7">
    <source>
        <dbReference type="EMBL" id="AMY12741.1"/>
    </source>
</evidence>
<gene>
    <name evidence="7" type="primary">macA_7</name>
    <name evidence="7" type="ORF">LuPra_06023</name>
</gene>
<dbReference type="Proteomes" id="UP000076079">
    <property type="component" value="Chromosome"/>
</dbReference>
<dbReference type="Gene3D" id="2.40.420.20">
    <property type="match status" value="1"/>
</dbReference>
<feature type="domain" description="CusB-like beta-barrel" evidence="6">
    <location>
        <begin position="255"/>
        <end position="330"/>
    </location>
</feature>
<protein>
    <submittedName>
        <fullName evidence="7">Macrolide-specific efflux protein MacA</fullName>
    </submittedName>
</protein>
<evidence type="ECO:0000256" key="3">
    <source>
        <dbReference type="ARBA" id="ARBA00023054"/>
    </source>
</evidence>
<dbReference type="AlphaFoldDB" id="A0A143PWJ4"/>
<feature type="coiled-coil region" evidence="4">
    <location>
        <begin position="181"/>
        <end position="215"/>
    </location>
</feature>
<dbReference type="GO" id="GO:0030313">
    <property type="term" value="C:cell envelope"/>
    <property type="evidence" value="ECO:0007669"/>
    <property type="project" value="UniProtKB-SubCell"/>
</dbReference>
<keyword evidence="8" id="KW-1185">Reference proteome</keyword>
<dbReference type="PANTHER" id="PTHR32347">
    <property type="entry name" value="EFFLUX SYSTEM COMPONENT YKNX-RELATED"/>
    <property type="match status" value="1"/>
</dbReference>
<sequence length="398" mass="42942">MTKMNKRLGMLTLGALVAGGGLYVWSGMNPAKATFEPSRLATVEQDTMVRSVVATGKVEPISKVEIKSKANGIIERLHFDVGDVVKAGDILVELDKENLLAQVREASANVQAADAALLAAKAQLEKNKFEAEGPDVEYAKRAAKRAEDLAAQKLVAQSEFDTAQSAYELAMNRQKVAKGQLVVAQAKVSEAAAQVAQARANLERSEEQLRNATIRAPIAGMVLTRDIEIGSPVSSILNLGANATLVMTLGDIKEVFVRGKVDEADIGQVRYEQHARISVETFKDKKFDGRVTLISPMGAEKDNVTTFEVKVSIDNPGNELKANMTANAEIILEERPNSLIVPEAAISYDAERKASVDLFDPNEPTGRRKVQVKVGISNGTRAQLLEGVKKGDRVILPA</sequence>
<evidence type="ECO:0000259" key="5">
    <source>
        <dbReference type="Pfam" id="PF25917"/>
    </source>
</evidence>
<dbReference type="Gene3D" id="2.40.50.100">
    <property type="match status" value="1"/>
</dbReference>
<dbReference type="Pfam" id="PF25917">
    <property type="entry name" value="BSH_RND"/>
    <property type="match status" value="1"/>
</dbReference>
<dbReference type="InterPro" id="IPR058792">
    <property type="entry name" value="Beta-barrel_RND_2"/>
</dbReference>
<evidence type="ECO:0000256" key="4">
    <source>
        <dbReference type="SAM" id="Coils"/>
    </source>
</evidence>
<organism evidence="7 8">
    <name type="scientific">Luteitalea pratensis</name>
    <dbReference type="NCBI Taxonomy" id="1855912"/>
    <lineage>
        <taxon>Bacteria</taxon>
        <taxon>Pseudomonadati</taxon>
        <taxon>Acidobacteriota</taxon>
        <taxon>Vicinamibacteria</taxon>
        <taxon>Vicinamibacterales</taxon>
        <taxon>Vicinamibacteraceae</taxon>
        <taxon>Luteitalea</taxon>
    </lineage>
</organism>
<evidence type="ECO:0000256" key="1">
    <source>
        <dbReference type="ARBA" id="ARBA00004196"/>
    </source>
</evidence>
<evidence type="ECO:0000313" key="8">
    <source>
        <dbReference type="Proteomes" id="UP000076079"/>
    </source>
</evidence>
<evidence type="ECO:0000259" key="6">
    <source>
        <dbReference type="Pfam" id="PF25954"/>
    </source>
</evidence>
<keyword evidence="3 4" id="KW-0175">Coiled coil</keyword>
<name>A0A143PWJ4_LUTPR</name>
<dbReference type="InterPro" id="IPR058625">
    <property type="entry name" value="MdtA-like_BSH"/>
</dbReference>
<dbReference type="EMBL" id="CP015136">
    <property type="protein sequence ID" value="AMY12741.1"/>
    <property type="molecule type" value="Genomic_DNA"/>
</dbReference>
<comment type="subcellular location">
    <subcellularLocation>
        <location evidence="1">Cell envelope</location>
    </subcellularLocation>
</comment>
<dbReference type="Gene3D" id="2.40.30.170">
    <property type="match status" value="1"/>
</dbReference>
<reference evidence="8" key="2">
    <citation type="submission" date="2016-04" db="EMBL/GenBank/DDBJ databases">
        <title>First Complete Genome Sequence of a Subdivision 6 Acidobacterium.</title>
        <authorList>
            <person name="Huang S."/>
            <person name="Vieira S."/>
            <person name="Bunk B."/>
            <person name="Riedel T."/>
            <person name="Sproeer C."/>
            <person name="Overmann J."/>
        </authorList>
    </citation>
    <scope>NUCLEOTIDE SEQUENCE [LARGE SCALE GENOMIC DNA]</scope>
    <source>
        <strain evidence="8">DSM 100886 HEG_-6_39</strain>
    </source>
</reference>
<comment type="similarity">
    <text evidence="2">Belongs to the membrane fusion protein (MFP) (TC 8.A.1) family.</text>
</comment>
<accession>A0A143PWJ4</accession>
<dbReference type="InterPro" id="IPR006143">
    <property type="entry name" value="RND_pump_MFP"/>
</dbReference>
<dbReference type="RefSeq" id="WP_110174172.1">
    <property type="nucleotide sequence ID" value="NZ_CP015136.1"/>
</dbReference>
<dbReference type="GO" id="GO:0022857">
    <property type="term" value="F:transmembrane transporter activity"/>
    <property type="evidence" value="ECO:0007669"/>
    <property type="project" value="InterPro"/>
</dbReference>
<dbReference type="KEGG" id="abac:LuPra_06023"/>
<reference evidence="7 8" key="1">
    <citation type="journal article" date="2016" name="Genome Announc.">
        <title>First Complete Genome Sequence of a Subdivision 6 Acidobacterium Strain.</title>
        <authorList>
            <person name="Huang S."/>
            <person name="Vieira S."/>
            <person name="Bunk B."/>
            <person name="Riedel T."/>
            <person name="Sproer C."/>
            <person name="Overmann J."/>
        </authorList>
    </citation>
    <scope>NUCLEOTIDE SEQUENCE [LARGE SCALE GENOMIC DNA]</scope>
    <source>
        <strain evidence="8">DSM 100886 HEG_-6_39</strain>
    </source>
</reference>
<dbReference type="SUPFAM" id="SSF111369">
    <property type="entry name" value="HlyD-like secretion proteins"/>
    <property type="match status" value="1"/>
</dbReference>
<dbReference type="GO" id="GO:0016020">
    <property type="term" value="C:membrane"/>
    <property type="evidence" value="ECO:0007669"/>
    <property type="project" value="InterPro"/>
</dbReference>
<dbReference type="Pfam" id="PF25954">
    <property type="entry name" value="Beta-barrel_RND_2"/>
    <property type="match status" value="1"/>
</dbReference>
<dbReference type="OrthoDB" id="9809068at2"/>
<feature type="domain" description="Multidrug resistance protein MdtA-like barrel-sandwich hybrid" evidence="5">
    <location>
        <begin position="63"/>
        <end position="235"/>
    </location>
</feature>
<dbReference type="STRING" id="1855912.LuPra_06023"/>